<dbReference type="AlphaFoldDB" id="A0AAE0N1V7"/>
<comment type="caution">
    <text evidence="2">The sequence shown here is derived from an EMBL/GenBank/DDBJ whole genome shotgun (WGS) entry which is preliminary data.</text>
</comment>
<protein>
    <submittedName>
        <fullName evidence="2">Uncharacterized protein</fullName>
    </submittedName>
</protein>
<reference evidence="2" key="1">
    <citation type="journal article" date="2023" name="Mol. Phylogenet. Evol.">
        <title>Genome-scale phylogeny and comparative genomics of the fungal order Sordariales.</title>
        <authorList>
            <person name="Hensen N."/>
            <person name="Bonometti L."/>
            <person name="Westerberg I."/>
            <person name="Brannstrom I.O."/>
            <person name="Guillou S."/>
            <person name="Cros-Aarteil S."/>
            <person name="Calhoun S."/>
            <person name="Haridas S."/>
            <person name="Kuo A."/>
            <person name="Mondo S."/>
            <person name="Pangilinan J."/>
            <person name="Riley R."/>
            <person name="LaButti K."/>
            <person name="Andreopoulos B."/>
            <person name="Lipzen A."/>
            <person name="Chen C."/>
            <person name="Yan M."/>
            <person name="Daum C."/>
            <person name="Ng V."/>
            <person name="Clum A."/>
            <person name="Steindorff A."/>
            <person name="Ohm R.A."/>
            <person name="Martin F."/>
            <person name="Silar P."/>
            <person name="Natvig D.O."/>
            <person name="Lalanne C."/>
            <person name="Gautier V."/>
            <person name="Ament-Velasquez S.L."/>
            <person name="Kruys A."/>
            <person name="Hutchinson M.I."/>
            <person name="Powell A.J."/>
            <person name="Barry K."/>
            <person name="Miller A.N."/>
            <person name="Grigoriev I.V."/>
            <person name="Debuchy R."/>
            <person name="Gladieux P."/>
            <person name="Hiltunen Thoren M."/>
            <person name="Johannesson H."/>
        </authorList>
    </citation>
    <scope>NUCLEOTIDE SEQUENCE</scope>
    <source>
        <strain evidence="2">CBS 232.78</strain>
    </source>
</reference>
<dbReference type="EMBL" id="JAULSW010000012">
    <property type="protein sequence ID" value="KAK3366389.1"/>
    <property type="molecule type" value="Genomic_DNA"/>
</dbReference>
<feature type="compositionally biased region" description="Polar residues" evidence="1">
    <location>
        <begin position="490"/>
        <end position="508"/>
    </location>
</feature>
<sequence length="799" mass="90450">MGRTFSLPHQSEAVAKQMTPSPIRMDGTVCDGSGTRPPPPPPPRAQQLPAKRPTPGWRINSAIFNISGRLTQLAGLGRPGQWVIHNEDLYKPSIDTRPHSRKPDEEIAIRGLTYNGFPINDRRIIWAGKGPPPNFQDVAYWEGKAEELEAKQKQIEDGLLVDHQFTPKELATLESMERQKGHFFRNSRVLNRDELQIRKNLVRNLLTTIAELGRPGQWILHHEELYHPNIDTRPQSRKSYKGVPIRGFTTLNMVPTNEEYFWAGKGPPPDFEDHLYWMRKQKELSAKRDQIKNGQVHPQFTQEELSALESMERDEAHFFCMSERLKREKAHVRPLTPPSQEAAEKLKLARSLVWCELTNLWELGLPGKWVLHHEDIYLSKYDTRRRDDDETVPIPPIAANEGFEKTGFGLRYDGDWPLPDFNDLAYWEAKLQKLKTKTQEVEGGIVEHKFTPEDLMRLALLECDQNFREGASGRERMGGVDAWLSRENDLQAQPSGTRSPQNSQSMTATRADVSGSGSQMTRLPSPSGSTVSIHSRGGSSADSTGDSSSVDSRPRFLRVRDRILNRARKFYAFGPNGRQAVKKCGFQFQGTQNVDLENITFNSFKMDGRDAWYTAQDVEPCYDSAAFWDAKGKELDKTWRSINDGFRVMEGSGSKDSRPRHPELAVLGMPPPYSDEVSLPAQTMRPTKRNKVLQQPEPPLATKDGGIPSQNQTLERKPPTRSSSGRARAQPTKRKSTDTTNEVACPVAGQGWHPAKRCRKSQRPKAPARLRDATVPEPNYQPKPRRSARIAALPSKNYK</sequence>
<evidence type="ECO:0000256" key="1">
    <source>
        <dbReference type="SAM" id="MobiDB-lite"/>
    </source>
</evidence>
<feature type="compositionally biased region" description="Low complexity" evidence="1">
    <location>
        <begin position="535"/>
        <end position="551"/>
    </location>
</feature>
<proteinExistence type="predicted"/>
<feature type="compositionally biased region" description="Basic residues" evidence="1">
    <location>
        <begin position="754"/>
        <end position="768"/>
    </location>
</feature>
<organism evidence="2 3">
    <name type="scientific">Podospora didyma</name>
    <dbReference type="NCBI Taxonomy" id="330526"/>
    <lineage>
        <taxon>Eukaryota</taxon>
        <taxon>Fungi</taxon>
        <taxon>Dikarya</taxon>
        <taxon>Ascomycota</taxon>
        <taxon>Pezizomycotina</taxon>
        <taxon>Sordariomycetes</taxon>
        <taxon>Sordariomycetidae</taxon>
        <taxon>Sordariales</taxon>
        <taxon>Podosporaceae</taxon>
        <taxon>Podospora</taxon>
    </lineage>
</organism>
<gene>
    <name evidence="2" type="ORF">B0H63DRAFT_89486</name>
</gene>
<dbReference type="Proteomes" id="UP001285441">
    <property type="component" value="Unassembled WGS sequence"/>
</dbReference>
<evidence type="ECO:0000313" key="2">
    <source>
        <dbReference type="EMBL" id="KAK3366389.1"/>
    </source>
</evidence>
<reference evidence="2" key="2">
    <citation type="submission" date="2023-06" db="EMBL/GenBank/DDBJ databases">
        <authorList>
            <consortium name="Lawrence Berkeley National Laboratory"/>
            <person name="Haridas S."/>
            <person name="Hensen N."/>
            <person name="Bonometti L."/>
            <person name="Westerberg I."/>
            <person name="Brannstrom I.O."/>
            <person name="Guillou S."/>
            <person name="Cros-Aarteil S."/>
            <person name="Calhoun S."/>
            <person name="Kuo A."/>
            <person name="Mondo S."/>
            <person name="Pangilinan J."/>
            <person name="Riley R."/>
            <person name="LaButti K."/>
            <person name="Andreopoulos B."/>
            <person name="Lipzen A."/>
            <person name="Chen C."/>
            <person name="Yanf M."/>
            <person name="Daum C."/>
            <person name="Ng V."/>
            <person name="Clum A."/>
            <person name="Steindorff A."/>
            <person name="Ohm R."/>
            <person name="Martin F."/>
            <person name="Silar P."/>
            <person name="Natvig D."/>
            <person name="Lalanne C."/>
            <person name="Gautier V."/>
            <person name="Ament-velasquez S.L."/>
            <person name="Kruys A."/>
            <person name="Hutchinson M.I."/>
            <person name="Powell A.J."/>
            <person name="Barry K."/>
            <person name="Miller A.N."/>
            <person name="Grigoriev I.V."/>
            <person name="Debuchy R."/>
            <person name="Gladieux P."/>
            <person name="Thoren M.H."/>
            <person name="Johannesson H."/>
        </authorList>
    </citation>
    <scope>NUCLEOTIDE SEQUENCE</scope>
    <source>
        <strain evidence="2">CBS 232.78</strain>
    </source>
</reference>
<feature type="compositionally biased region" description="Basic and acidic residues" evidence="1">
    <location>
        <begin position="653"/>
        <end position="663"/>
    </location>
</feature>
<keyword evidence="3" id="KW-1185">Reference proteome</keyword>
<accession>A0AAE0N1V7</accession>
<feature type="region of interest" description="Disordered" evidence="1">
    <location>
        <begin position="490"/>
        <end position="552"/>
    </location>
</feature>
<feature type="region of interest" description="Disordered" evidence="1">
    <location>
        <begin position="1"/>
        <end position="54"/>
    </location>
</feature>
<name>A0AAE0N1V7_9PEZI</name>
<feature type="compositionally biased region" description="Polar residues" evidence="1">
    <location>
        <begin position="515"/>
        <end position="533"/>
    </location>
</feature>
<evidence type="ECO:0000313" key="3">
    <source>
        <dbReference type="Proteomes" id="UP001285441"/>
    </source>
</evidence>
<feature type="region of interest" description="Disordered" evidence="1">
    <location>
        <begin position="648"/>
        <end position="799"/>
    </location>
</feature>